<dbReference type="InterPro" id="IPR020449">
    <property type="entry name" value="Tscrpt_reg_AraC-type_HTH"/>
</dbReference>
<dbReference type="Proteomes" id="UP000054859">
    <property type="component" value="Unassembled WGS sequence"/>
</dbReference>
<reference evidence="5 6" key="1">
    <citation type="submission" date="2015-11" db="EMBL/GenBank/DDBJ databases">
        <title>Identification of large and diverse effector repertoires of 38 Legionella species.</title>
        <authorList>
            <person name="Burstein D."/>
            <person name="Amaro F."/>
            <person name="Zusman T."/>
            <person name="Lifshitz Z."/>
            <person name="Cohen O."/>
            <person name="Gilbert J.A."/>
            <person name="Pupko T."/>
            <person name="Shuman H.A."/>
            <person name="Segal G."/>
        </authorList>
    </citation>
    <scope>NUCLEOTIDE SEQUENCE [LARGE SCALE GENOMIC DNA]</scope>
    <source>
        <strain evidence="5 6">1762-AUS-E</strain>
    </source>
</reference>
<name>A0A0W0R184_9GAMM</name>
<comment type="caution">
    <text evidence="5">The sequence shown here is derived from an EMBL/GenBank/DDBJ whole genome shotgun (WGS) entry which is preliminary data.</text>
</comment>
<dbReference type="GO" id="GO:0003700">
    <property type="term" value="F:DNA-binding transcription factor activity"/>
    <property type="evidence" value="ECO:0007669"/>
    <property type="project" value="InterPro"/>
</dbReference>
<dbReference type="InterPro" id="IPR050204">
    <property type="entry name" value="AraC_XylS_family_regulators"/>
</dbReference>
<dbReference type="PATRIC" id="fig|45056.6.peg.2070"/>
<keyword evidence="2" id="KW-0238">DNA-binding</keyword>
<accession>A0A0W0R184</accession>
<keyword evidence="1" id="KW-0805">Transcription regulation</keyword>
<evidence type="ECO:0000313" key="5">
    <source>
        <dbReference type="EMBL" id="KTC64713.1"/>
    </source>
</evidence>
<dbReference type="PANTHER" id="PTHR46796">
    <property type="entry name" value="HTH-TYPE TRANSCRIPTIONAL ACTIVATOR RHAS-RELATED"/>
    <property type="match status" value="1"/>
</dbReference>
<dbReference type="Gene3D" id="1.10.10.60">
    <property type="entry name" value="Homeodomain-like"/>
    <property type="match status" value="1"/>
</dbReference>
<protein>
    <submittedName>
        <fullName evidence="5">AraC family transcriptional regulator</fullName>
    </submittedName>
</protein>
<dbReference type="PROSITE" id="PS00041">
    <property type="entry name" value="HTH_ARAC_FAMILY_1"/>
    <property type="match status" value="1"/>
</dbReference>
<dbReference type="PRINTS" id="PR00032">
    <property type="entry name" value="HTHARAC"/>
</dbReference>
<dbReference type="Pfam" id="PF12833">
    <property type="entry name" value="HTH_18"/>
    <property type="match status" value="1"/>
</dbReference>
<dbReference type="AlphaFoldDB" id="A0A0W0R184"/>
<keyword evidence="6" id="KW-1185">Reference proteome</keyword>
<dbReference type="STRING" id="45056.Lade_2007"/>
<feature type="domain" description="HTH araC/xylS-type" evidence="4">
    <location>
        <begin position="139"/>
        <end position="237"/>
    </location>
</feature>
<dbReference type="RefSeq" id="WP_058463063.1">
    <property type="nucleotide sequence ID" value="NZ_CAAAHS010000001.1"/>
</dbReference>
<proteinExistence type="predicted"/>
<evidence type="ECO:0000313" key="6">
    <source>
        <dbReference type="Proteomes" id="UP000054859"/>
    </source>
</evidence>
<dbReference type="OrthoDB" id="5740883at2"/>
<evidence type="ECO:0000256" key="2">
    <source>
        <dbReference type="ARBA" id="ARBA00023125"/>
    </source>
</evidence>
<gene>
    <name evidence="5" type="ORF">Lade_2007</name>
</gene>
<dbReference type="SMART" id="SM00342">
    <property type="entry name" value="HTH_ARAC"/>
    <property type="match status" value="1"/>
</dbReference>
<dbReference type="PROSITE" id="PS01124">
    <property type="entry name" value="HTH_ARAC_FAMILY_2"/>
    <property type="match status" value="1"/>
</dbReference>
<dbReference type="InterPro" id="IPR018060">
    <property type="entry name" value="HTH_AraC"/>
</dbReference>
<dbReference type="SUPFAM" id="SSF46689">
    <property type="entry name" value="Homeodomain-like"/>
    <property type="match status" value="2"/>
</dbReference>
<dbReference type="GO" id="GO:0043565">
    <property type="term" value="F:sequence-specific DNA binding"/>
    <property type="evidence" value="ECO:0007669"/>
    <property type="project" value="InterPro"/>
</dbReference>
<dbReference type="EMBL" id="LNKA01000019">
    <property type="protein sequence ID" value="KTC64713.1"/>
    <property type="molecule type" value="Genomic_DNA"/>
</dbReference>
<evidence type="ECO:0000256" key="1">
    <source>
        <dbReference type="ARBA" id="ARBA00023015"/>
    </source>
</evidence>
<sequence length="242" mass="27593">MGNCIELRSYLNESVTHSHDFAQLLLPISGSMEMEAGGYAGVINNEVGIYIAPHEKHCFAGRDKNLLLVIDLISSMGILEDEEHSRTFSISKCTQKFLSFTQQYLQEKKGNLFTDTLINQLLLHFSLDETPLERDPLVIKAKQWIDFHFKTPINVGNVANYCHLSISQLQRRFAKITGFSVAEYWRFKKLEHAKHLLLVKNSSVESVALEVGYENLPAFSRRFNKLFGESPTAWRIKALNGK</sequence>
<organism evidence="5 6">
    <name type="scientific">Legionella adelaidensis</name>
    <dbReference type="NCBI Taxonomy" id="45056"/>
    <lineage>
        <taxon>Bacteria</taxon>
        <taxon>Pseudomonadati</taxon>
        <taxon>Pseudomonadota</taxon>
        <taxon>Gammaproteobacteria</taxon>
        <taxon>Legionellales</taxon>
        <taxon>Legionellaceae</taxon>
        <taxon>Legionella</taxon>
    </lineage>
</organism>
<evidence type="ECO:0000259" key="4">
    <source>
        <dbReference type="PROSITE" id="PS01124"/>
    </source>
</evidence>
<evidence type="ECO:0000256" key="3">
    <source>
        <dbReference type="ARBA" id="ARBA00023163"/>
    </source>
</evidence>
<dbReference type="InterPro" id="IPR009057">
    <property type="entry name" value="Homeodomain-like_sf"/>
</dbReference>
<dbReference type="InterPro" id="IPR018062">
    <property type="entry name" value="HTH_AraC-typ_CS"/>
</dbReference>
<keyword evidence="3" id="KW-0804">Transcription</keyword>